<reference evidence="5 6" key="1">
    <citation type="submission" date="2016-12" db="EMBL/GenBank/DDBJ databases">
        <title>Draft genome sequences of strains Salinicola socius SMB35, Salinicola sp. MH3R3-1 and Chromohalobacter sp. SMB17 from the Verkhnekamsk potash mining region of Russia.</title>
        <authorList>
            <person name="Mavrodi D.V."/>
            <person name="Olsson B.E."/>
            <person name="Korsakova E.S."/>
            <person name="Pyankova A."/>
            <person name="Mavrodi O.V."/>
            <person name="Plotnikova E.G."/>
        </authorList>
    </citation>
    <scope>NUCLEOTIDE SEQUENCE [LARGE SCALE GENOMIC DNA]</scope>
    <source>
        <strain evidence="5 6">SMB35</strain>
    </source>
</reference>
<dbReference type="InterPro" id="IPR029787">
    <property type="entry name" value="Nucleotide_cyclase"/>
</dbReference>
<dbReference type="AlphaFoldDB" id="A0A1Q8STU0"/>
<evidence type="ECO:0000256" key="1">
    <source>
        <dbReference type="ARBA" id="ARBA00001946"/>
    </source>
</evidence>
<dbReference type="GO" id="GO:0003824">
    <property type="term" value="F:catalytic activity"/>
    <property type="evidence" value="ECO:0007669"/>
    <property type="project" value="UniProtKB-ARBA"/>
</dbReference>
<organism evidence="5 6">
    <name type="scientific">Salinicola socius</name>
    <dbReference type="NCBI Taxonomy" id="404433"/>
    <lineage>
        <taxon>Bacteria</taxon>
        <taxon>Pseudomonadati</taxon>
        <taxon>Pseudomonadota</taxon>
        <taxon>Gammaproteobacteria</taxon>
        <taxon>Oceanospirillales</taxon>
        <taxon>Halomonadaceae</taxon>
        <taxon>Salinicola</taxon>
    </lineage>
</organism>
<dbReference type="InterPro" id="IPR000160">
    <property type="entry name" value="GGDEF_dom"/>
</dbReference>
<dbReference type="Gene3D" id="3.30.70.270">
    <property type="match status" value="1"/>
</dbReference>
<sequence>MTAVDDTPSLLSQTQPHLRQMLGNLAMGVCIIDAEGYLRLVNPAFCEFFGYAESELLNAHFRKLLPARHQPEAEKHHASGFPEALNQRRAVEVRLQDGSTRSVIIEDTVSHDEEGQPQRIAFLVDITERLDVERRLQEKNRRLEYLATRDHLTGLHNRRFGLEMLGQSLERSRRCGDKISVVMLDLDHFKAINDRYGHAVGDTILKEFSHFVAGVLRTSDTLIRWGGEEFLMILPGIDRFAAQTTVNRVLLQLVDRPLSAAGLRVSFSAGVGEHRQQTLEALLEEIDQALYQAKSAGRGCVAIVPVPTSRPEAQDDPTLSTL</sequence>
<dbReference type="NCBIfam" id="TIGR00254">
    <property type="entry name" value="GGDEF"/>
    <property type="match status" value="1"/>
</dbReference>
<protein>
    <recommendedName>
        <fullName evidence="7">Sensor domain-containing diguanylate cyclase</fullName>
    </recommendedName>
</protein>
<dbReference type="STRING" id="404433.BTW07_07985"/>
<evidence type="ECO:0000313" key="6">
    <source>
        <dbReference type="Proteomes" id="UP000186878"/>
    </source>
</evidence>
<evidence type="ECO:0008006" key="7">
    <source>
        <dbReference type="Google" id="ProtNLM"/>
    </source>
</evidence>
<dbReference type="InterPro" id="IPR052163">
    <property type="entry name" value="DGC-Regulatory_Protein"/>
</dbReference>
<comment type="cofactor">
    <cofactor evidence="1">
        <name>Mg(2+)</name>
        <dbReference type="ChEBI" id="CHEBI:18420"/>
    </cofactor>
</comment>
<dbReference type="Pfam" id="PF00990">
    <property type="entry name" value="GGDEF"/>
    <property type="match status" value="1"/>
</dbReference>
<feature type="domain" description="GGDEF" evidence="4">
    <location>
        <begin position="177"/>
        <end position="306"/>
    </location>
</feature>
<evidence type="ECO:0000313" key="5">
    <source>
        <dbReference type="EMBL" id="OLO04851.1"/>
    </source>
</evidence>
<proteinExistence type="predicted"/>
<accession>A0A1Q8STU0</accession>
<dbReference type="CDD" id="cd01949">
    <property type="entry name" value="GGDEF"/>
    <property type="match status" value="1"/>
</dbReference>
<dbReference type="PANTHER" id="PTHR46663:SF2">
    <property type="entry name" value="GGDEF DOMAIN-CONTAINING PROTEIN"/>
    <property type="match status" value="1"/>
</dbReference>
<dbReference type="InterPro" id="IPR000700">
    <property type="entry name" value="PAS-assoc_C"/>
</dbReference>
<dbReference type="PROSITE" id="PS50887">
    <property type="entry name" value="GGDEF"/>
    <property type="match status" value="1"/>
</dbReference>
<dbReference type="InterPro" id="IPR035965">
    <property type="entry name" value="PAS-like_dom_sf"/>
</dbReference>
<dbReference type="InterPro" id="IPR000014">
    <property type="entry name" value="PAS"/>
</dbReference>
<evidence type="ECO:0000259" key="2">
    <source>
        <dbReference type="PROSITE" id="PS50112"/>
    </source>
</evidence>
<comment type="caution">
    <text evidence="5">The sequence shown here is derived from an EMBL/GenBank/DDBJ whole genome shotgun (WGS) entry which is preliminary data.</text>
</comment>
<dbReference type="EMBL" id="MSDO01000009">
    <property type="protein sequence ID" value="OLO04851.1"/>
    <property type="molecule type" value="Genomic_DNA"/>
</dbReference>
<dbReference type="SUPFAM" id="SSF55785">
    <property type="entry name" value="PYP-like sensor domain (PAS domain)"/>
    <property type="match status" value="1"/>
</dbReference>
<dbReference type="SUPFAM" id="SSF55073">
    <property type="entry name" value="Nucleotide cyclase"/>
    <property type="match status" value="1"/>
</dbReference>
<dbReference type="NCBIfam" id="TIGR00229">
    <property type="entry name" value="sensory_box"/>
    <property type="match status" value="1"/>
</dbReference>
<dbReference type="FunFam" id="3.30.70.270:FF:000001">
    <property type="entry name" value="Diguanylate cyclase domain protein"/>
    <property type="match status" value="1"/>
</dbReference>
<dbReference type="Proteomes" id="UP000186878">
    <property type="component" value="Unassembled WGS sequence"/>
</dbReference>
<dbReference type="Pfam" id="PF00989">
    <property type="entry name" value="PAS"/>
    <property type="match status" value="1"/>
</dbReference>
<evidence type="ECO:0000259" key="4">
    <source>
        <dbReference type="PROSITE" id="PS50887"/>
    </source>
</evidence>
<dbReference type="SMART" id="SM00091">
    <property type="entry name" value="PAS"/>
    <property type="match status" value="1"/>
</dbReference>
<keyword evidence="6" id="KW-1185">Reference proteome</keyword>
<dbReference type="GO" id="GO:0006355">
    <property type="term" value="P:regulation of DNA-templated transcription"/>
    <property type="evidence" value="ECO:0007669"/>
    <property type="project" value="InterPro"/>
</dbReference>
<feature type="domain" description="PAC" evidence="3">
    <location>
        <begin position="87"/>
        <end position="138"/>
    </location>
</feature>
<dbReference type="Gene3D" id="3.30.450.20">
    <property type="entry name" value="PAS domain"/>
    <property type="match status" value="1"/>
</dbReference>
<dbReference type="CDD" id="cd00130">
    <property type="entry name" value="PAS"/>
    <property type="match status" value="1"/>
</dbReference>
<dbReference type="PROSITE" id="PS50113">
    <property type="entry name" value="PAC"/>
    <property type="match status" value="1"/>
</dbReference>
<gene>
    <name evidence="5" type="ORF">BTW07_07985</name>
</gene>
<dbReference type="InterPro" id="IPR043128">
    <property type="entry name" value="Rev_trsase/Diguanyl_cyclase"/>
</dbReference>
<evidence type="ECO:0000259" key="3">
    <source>
        <dbReference type="PROSITE" id="PS50113"/>
    </source>
</evidence>
<dbReference type="InterPro" id="IPR013767">
    <property type="entry name" value="PAS_fold"/>
</dbReference>
<feature type="domain" description="PAS" evidence="2">
    <location>
        <begin position="14"/>
        <end position="88"/>
    </location>
</feature>
<name>A0A1Q8STU0_9GAMM</name>
<dbReference type="PANTHER" id="PTHR46663">
    <property type="entry name" value="DIGUANYLATE CYCLASE DGCT-RELATED"/>
    <property type="match status" value="1"/>
</dbReference>
<dbReference type="PROSITE" id="PS50112">
    <property type="entry name" value="PAS"/>
    <property type="match status" value="1"/>
</dbReference>
<dbReference type="SMART" id="SM00267">
    <property type="entry name" value="GGDEF"/>
    <property type="match status" value="1"/>
</dbReference>